<feature type="binding site" evidence="8">
    <location>
        <position position="139"/>
    </location>
    <ligand>
        <name>IMP</name>
        <dbReference type="ChEBI" id="CHEBI:58053"/>
        <note>ligand shared between dimeric partners</note>
    </ligand>
</feature>
<dbReference type="HAMAP" id="MF_00011">
    <property type="entry name" value="Adenylosucc_synth"/>
    <property type="match status" value="1"/>
</dbReference>
<dbReference type="GO" id="GO:0046040">
    <property type="term" value="P:IMP metabolic process"/>
    <property type="evidence" value="ECO:0007669"/>
    <property type="project" value="TreeGrafter"/>
</dbReference>
<dbReference type="NCBIfam" id="NF002223">
    <property type="entry name" value="PRK01117.1"/>
    <property type="match status" value="1"/>
</dbReference>
<reference evidence="11" key="1">
    <citation type="journal article" date="2020" name="mSystems">
        <title>Genome- and Community-Level Interaction Insights into Carbon Utilization and Element Cycling Functions of Hydrothermarchaeota in Hydrothermal Sediment.</title>
        <authorList>
            <person name="Zhou Z."/>
            <person name="Liu Y."/>
            <person name="Xu W."/>
            <person name="Pan J."/>
            <person name="Luo Z.H."/>
            <person name="Li M."/>
        </authorList>
    </citation>
    <scope>NUCLEOTIDE SEQUENCE [LARGE SCALE GENOMIC DNA]</scope>
    <source>
        <strain evidence="11">SpSt-780</strain>
    </source>
</reference>
<feature type="binding site" description="in other chain" evidence="8">
    <location>
        <begin position="37"/>
        <end position="40"/>
    </location>
    <ligand>
        <name>IMP</name>
        <dbReference type="ChEBI" id="CHEBI:58053"/>
        <note>ligand shared between dimeric partners</note>
    </ligand>
</feature>
<dbReference type="GO" id="GO:0005737">
    <property type="term" value="C:cytoplasm"/>
    <property type="evidence" value="ECO:0007669"/>
    <property type="project" value="UniProtKB-SubCell"/>
</dbReference>
<feature type="binding site" evidence="8">
    <location>
        <begin position="393"/>
        <end position="395"/>
    </location>
    <ligand>
        <name>GTP</name>
        <dbReference type="ChEBI" id="CHEBI:37565"/>
    </ligand>
</feature>
<dbReference type="AlphaFoldDB" id="A0A7C4UD14"/>
<evidence type="ECO:0000256" key="1">
    <source>
        <dbReference type="ARBA" id="ARBA00011738"/>
    </source>
</evidence>
<dbReference type="UniPathway" id="UPA00075">
    <property type="reaction ID" value="UER00335"/>
</dbReference>
<dbReference type="EMBL" id="DTHG01000079">
    <property type="protein sequence ID" value="HGW92114.1"/>
    <property type="molecule type" value="Genomic_DNA"/>
</dbReference>
<dbReference type="CDD" id="cd03108">
    <property type="entry name" value="AdSS"/>
    <property type="match status" value="1"/>
</dbReference>
<accession>A0A7C4UD14</accession>
<evidence type="ECO:0000256" key="3">
    <source>
        <dbReference type="ARBA" id="ARBA00022723"/>
    </source>
</evidence>
<keyword evidence="6 8" id="KW-0460">Magnesium</keyword>
<feature type="binding site" evidence="8">
    <location>
        <begin position="39"/>
        <end position="41"/>
    </location>
    <ligand>
        <name>GTP</name>
        <dbReference type="ChEBI" id="CHEBI:37565"/>
    </ligand>
</feature>
<dbReference type="InterPro" id="IPR027417">
    <property type="entry name" value="P-loop_NTPase"/>
</dbReference>
<sequence length="405" mass="45586">MGTVLIGLQWGDEGKGKVCDYLSSEFDVVVRYQGGPNAGHTVIYDGKEIVLHHIPSGIFRENVICVIGNGCVIDLELLYEEIENLEKLGINIKGRLFISERAHIILPYHKDEDGKMEKSLKIGTTLKGIGPAYMDKYGRSGLRMADLEDQERLKKILKIKTKNEKKMINYLSRYYDEFAHMIIDTVMLLNHFQNSGKKILYEGAQGSMLDIDFGTYPYVTSSSPSIGGVLSGCGVPINSIDRVIGVMKPYTTRVGNGPLPTEIKTKVAKQIRDKGNEYGATTGRERRIGWLDIPQLKYASLINGVNEIFITKLDVLSGLDKINVGLRYLLDGEPLEGFPANLSLFERIEVEYTEFLGWETLEGVDSYFKTPQELKTFVKFIQEQLLIPVKYISIGREREDVLIVN</sequence>
<evidence type="ECO:0000256" key="7">
    <source>
        <dbReference type="ARBA" id="ARBA00023134"/>
    </source>
</evidence>
<feature type="active site" evidence="9">
    <location>
        <position position="136"/>
    </location>
</feature>
<organism evidence="11">
    <name type="scientific">candidate division WOR-3 bacterium</name>
    <dbReference type="NCBI Taxonomy" id="2052148"/>
    <lineage>
        <taxon>Bacteria</taxon>
        <taxon>Bacteria division WOR-3</taxon>
    </lineage>
</organism>
<dbReference type="InterPro" id="IPR018220">
    <property type="entry name" value="Adenylosuccin_syn_GTP-bd"/>
</dbReference>
<dbReference type="InterPro" id="IPR042111">
    <property type="entry name" value="Adenylosuccinate_synth_dom3"/>
</dbReference>
<feature type="binding site" description="in other chain" evidence="8">
    <location>
        <begin position="12"/>
        <end position="15"/>
    </location>
    <ligand>
        <name>IMP</name>
        <dbReference type="ChEBI" id="CHEBI:58053"/>
        <note>ligand shared between dimeric partners</note>
    </ligand>
</feature>
<dbReference type="PROSITE" id="PS01266">
    <property type="entry name" value="ADENYLOSUCCIN_SYN_1"/>
    <property type="match status" value="1"/>
</dbReference>
<dbReference type="InterPro" id="IPR001114">
    <property type="entry name" value="Adenylosuccinate_synthetase"/>
</dbReference>
<dbReference type="SMART" id="SM00788">
    <property type="entry name" value="Adenylsucc_synt"/>
    <property type="match status" value="1"/>
</dbReference>
<comment type="caution">
    <text evidence="11">The sequence shown here is derived from an EMBL/GenBank/DDBJ whole genome shotgun (WGS) entry which is preliminary data.</text>
</comment>
<keyword evidence="8" id="KW-0963">Cytoplasm</keyword>
<dbReference type="FunFam" id="3.90.170.10:FF:000001">
    <property type="entry name" value="Adenylosuccinate synthetase"/>
    <property type="match status" value="1"/>
</dbReference>
<dbReference type="PANTHER" id="PTHR11846">
    <property type="entry name" value="ADENYLOSUCCINATE SYNTHETASE"/>
    <property type="match status" value="1"/>
</dbReference>
<evidence type="ECO:0000256" key="8">
    <source>
        <dbReference type="HAMAP-Rule" id="MF_00011"/>
    </source>
</evidence>
<evidence type="ECO:0000256" key="10">
    <source>
        <dbReference type="RuleBase" id="RU000520"/>
    </source>
</evidence>
<comment type="cofactor">
    <cofactor evidence="8">
        <name>Mg(2+)</name>
        <dbReference type="ChEBI" id="CHEBI:18420"/>
    </cofactor>
    <text evidence="8">Binds 1 Mg(2+) ion per subunit.</text>
</comment>
<keyword evidence="4 8" id="KW-0547">Nucleotide-binding</keyword>
<dbReference type="GO" id="GO:0000287">
    <property type="term" value="F:magnesium ion binding"/>
    <property type="evidence" value="ECO:0007669"/>
    <property type="project" value="UniProtKB-UniRule"/>
</dbReference>
<dbReference type="EC" id="6.3.4.4" evidence="8 10"/>
<dbReference type="GO" id="GO:0005525">
    <property type="term" value="F:GTP binding"/>
    <property type="evidence" value="ECO:0007669"/>
    <property type="project" value="UniProtKB-UniRule"/>
</dbReference>
<dbReference type="SUPFAM" id="SSF52540">
    <property type="entry name" value="P-loop containing nucleoside triphosphate hydrolases"/>
    <property type="match status" value="1"/>
</dbReference>
<dbReference type="PROSITE" id="PS00513">
    <property type="entry name" value="ADENYLOSUCCIN_SYN_2"/>
    <property type="match status" value="1"/>
</dbReference>
<dbReference type="InterPro" id="IPR042110">
    <property type="entry name" value="Adenylosuccinate_synth_dom2"/>
</dbReference>
<feature type="binding site" description="in other chain" evidence="8">
    <location>
        <position position="220"/>
    </location>
    <ligand>
        <name>IMP</name>
        <dbReference type="ChEBI" id="CHEBI:58053"/>
        <note>ligand shared between dimeric partners</note>
    </ligand>
</feature>
<dbReference type="InterPro" id="IPR033128">
    <property type="entry name" value="Adenylosuccin_syn_Lys_AS"/>
</dbReference>
<feature type="binding site" description="in other chain" evidence="8">
    <location>
        <position position="125"/>
    </location>
    <ligand>
        <name>IMP</name>
        <dbReference type="ChEBI" id="CHEBI:58053"/>
        <note>ligand shared between dimeric partners</note>
    </ligand>
</feature>
<dbReference type="Pfam" id="PF00709">
    <property type="entry name" value="Adenylsucc_synt"/>
    <property type="match status" value="1"/>
</dbReference>
<comment type="subunit">
    <text evidence="1 8">Homodimer.</text>
</comment>
<evidence type="ECO:0000256" key="9">
    <source>
        <dbReference type="PROSITE-ProRule" id="PRU10134"/>
    </source>
</evidence>
<evidence type="ECO:0000256" key="5">
    <source>
        <dbReference type="ARBA" id="ARBA00022755"/>
    </source>
</evidence>
<evidence type="ECO:0000313" key="11">
    <source>
        <dbReference type="EMBL" id="HGW92114.1"/>
    </source>
</evidence>
<feature type="binding site" evidence="8">
    <location>
        <position position="286"/>
    </location>
    <ligand>
        <name>GTP</name>
        <dbReference type="ChEBI" id="CHEBI:37565"/>
    </ligand>
</feature>
<feature type="binding site" evidence="8">
    <location>
        <position position="39"/>
    </location>
    <ligand>
        <name>Mg(2+)</name>
        <dbReference type="ChEBI" id="CHEBI:18420"/>
    </ligand>
</feature>
<evidence type="ECO:0000256" key="2">
    <source>
        <dbReference type="ARBA" id="ARBA00022598"/>
    </source>
</evidence>
<dbReference type="Gene3D" id="1.10.300.10">
    <property type="entry name" value="Adenylosuccinate Synthetase, subunit A, domain 2"/>
    <property type="match status" value="1"/>
</dbReference>
<comment type="pathway">
    <text evidence="8 10">Purine metabolism; AMP biosynthesis via de novo pathway; AMP from IMP: step 1/2.</text>
</comment>
<comment type="similarity">
    <text evidence="8 10">Belongs to the adenylosuccinate synthetase family.</text>
</comment>
<dbReference type="InterPro" id="IPR042109">
    <property type="entry name" value="Adenylosuccinate_synth_dom1"/>
</dbReference>
<keyword evidence="7 8" id="KW-0342">GTP-binding</keyword>
<protein>
    <recommendedName>
        <fullName evidence="8 10">Adenylosuccinate synthetase</fullName>
        <shortName evidence="8">AMPSase</shortName>
        <shortName evidence="8">AdSS</shortName>
        <ecNumber evidence="8 10">6.3.4.4</ecNumber>
    </recommendedName>
    <alternativeName>
        <fullName evidence="8">IMP--aspartate ligase</fullName>
    </alternativeName>
</protein>
<evidence type="ECO:0000256" key="4">
    <source>
        <dbReference type="ARBA" id="ARBA00022741"/>
    </source>
</evidence>
<proteinExistence type="inferred from homology"/>
<feature type="binding site" evidence="8">
    <location>
        <begin position="11"/>
        <end position="17"/>
    </location>
    <ligand>
        <name>GTP</name>
        <dbReference type="ChEBI" id="CHEBI:37565"/>
    </ligand>
</feature>
<keyword evidence="2 8" id="KW-0436">Ligase</keyword>
<evidence type="ECO:0000256" key="6">
    <source>
        <dbReference type="ARBA" id="ARBA00022842"/>
    </source>
</evidence>
<dbReference type="FunFam" id="1.10.300.10:FF:000001">
    <property type="entry name" value="Adenylosuccinate synthetase"/>
    <property type="match status" value="1"/>
</dbReference>
<comment type="function">
    <text evidence="8">Plays an important role in the de novo pathway of purine nucleotide biosynthesis. Catalyzes the first committed step in the biosynthesis of AMP from IMP.</text>
</comment>
<dbReference type="Gene3D" id="3.40.440.10">
    <property type="entry name" value="Adenylosuccinate Synthetase, subunit A, domain 1"/>
    <property type="match status" value="1"/>
</dbReference>
<dbReference type="GO" id="GO:0004019">
    <property type="term" value="F:adenylosuccinate synthase activity"/>
    <property type="evidence" value="ECO:0007669"/>
    <property type="project" value="UniProtKB-UniRule"/>
</dbReference>
<dbReference type="NCBIfam" id="TIGR00184">
    <property type="entry name" value="purA"/>
    <property type="match status" value="1"/>
</dbReference>
<keyword evidence="3 8" id="KW-0479">Metal-binding</keyword>
<comment type="catalytic activity">
    <reaction evidence="8 10">
        <text>IMP + L-aspartate + GTP = N(6)-(1,2-dicarboxyethyl)-AMP + GDP + phosphate + 2 H(+)</text>
        <dbReference type="Rhea" id="RHEA:15753"/>
        <dbReference type="ChEBI" id="CHEBI:15378"/>
        <dbReference type="ChEBI" id="CHEBI:29991"/>
        <dbReference type="ChEBI" id="CHEBI:37565"/>
        <dbReference type="ChEBI" id="CHEBI:43474"/>
        <dbReference type="ChEBI" id="CHEBI:57567"/>
        <dbReference type="ChEBI" id="CHEBI:58053"/>
        <dbReference type="ChEBI" id="CHEBI:58189"/>
        <dbReference type="EC" id="6.3.4.4"/>
    </reaction>
</comment>
<dbReference type="Gene3D" id="3.90.170.10">
    <property type="entry name" value="Adenylosuccinate Synthetase, subunit A, domain 3"/>
    <property type="match status" value="1"/>
</dbReference>
<keyword evidence="5 8" id="KW-0658">Purine biosynthesis</keyword>
<feature type="binding site" description="in other chain" evidence="8">
    <location>
        <position position="205"/>
    </location>
    <ligand>
        <name>IMP</name>
        <dbReference type="ChEBI" id="CHEBI:58053"/>
        <note>ligand shared between dimeric partners</note>
    </ligand>
</feature>
<feature type="binding site" evidence="8">
    <location>
        <position position="12"/>
    </location>
    <ligand>
        <name>Mg(2+)</name>
        <dbReference type="ChEBI" id="CHEBI:18420"/>
    </ligand>
</feature>
<dbReference type="PANTHER" id="PTHR11846:SF0">
    <property type="entry name" value="ADENYLOSUCCINATE SYNTHETASE"/>
    <property type="match status" value="1"/>
</dbReference>
<feature type="binding site" evidence="8">
    <location>
        <begin position="280"/>
        <end position="286"/>
    </location>
    <ligand>
        <name>substrate</name>
    </ligand>
</feature>
<gene>
    <name evidence="8" type="primary">purA</name>
    <name evidence="11" type="ORF">ENV67_06215</name>
</gene>
<dbReference type="GO" id="GO:0044208">
    <property type="term" value="P:'de novo' AMP biosynthetic process"/>
    <property type="evidence" value="ECO:0007669"/>
    <property type="project" value="UniProtKB-UniRule"/>
</dbReference>
<name>A0A7C4UD14_UNCW3</name>
<comment type="subcellular location">
    <subcellularLocation>
        <location evidence="8">Cytoplasm</location>
    </subcellularLocation>
</comment>
<feature type="active site" description="Proton acceptor" evidence="8">
    <location>
        <position position="12"/>
    </location>
</feature>
<feature type="binding site" description="in other chain" evidence="8">
    <location>
        <position position="284"/>
    </location>
    <ligand>
        <name>IMP</name>
        <dbReference type="ChEBI" id="CHEBI:58053"/>
        <note>ligand shared between dimeric partners</note>
    </ligand>
</feature>
<feature type="binding site" evidence="8">
    <location>
        <begin position="312"/>
        <end position="314"/>
    </location>
    <ligand>
        <name>GTP</name>
        <dbReference type="ChEBI" id="CHEBI:37565"/>
    </ligand>
</feature>
<feature type="active site" description="Proton donor" evidence="8">
    <location>
        <position position="40"/>
    </location>
</feature>